<keyword evidence="5 6" id="KW-0472">Membrane</keyword>
<comment type="similarity">
    <text evidence="2">Belongs to the EamA transporter family.</text>
</comment>
<evidence type="ECO:0000256" key="3">
    <source>
        <dbReference type="ARBA" id="ARBA00022692"/>
    </source>
</evidence>
<name>A0A5A9ZBX4_9RHOB</name>
<evidence type="ECO:0000259" key="7">
    <source>
        <dbReference type="Pfam" id="PF00892"/>
    </source>
</evidence>
<evidence type="ECO:0000256" key="1">
    <source>
        <dbReference type="ARBA" id="ARBA00004141"/>
    </source>
</evidence>
<dbReference type="PANTHER" id="PTHR32322">
    <property type="entry name" value="INNER MEMBRANE TRANSPORTER"/>
    <property type="match status" value="1"/>
</dbReference>
<dbReference type="Proteomes" id="UP000325291">
    <property type="component" value="Unassembled WGS sequence"/>
</dbReference>
<evidence type="ECO:0000256" key="5">
    <source>
        <dbReference type="ARBA" id="ARBA00023136"/>
    </source>
</evidence>
<dbReference type="EMBL" id="VINQ01000008">
    <property type="protein sequence ID" value="KAA0914683.1"/>
    <property type="molecule type" value="Genomic_DNA"/>
</dbReference>
<dbReference type="SUPFAM" id="SSF103481">
    <property type="entry name" value="Multidrug resistance efflux transporter EmrE"/>
    <property type="match status" value="2"/>
</dbReference>
<gene>
    <name evidence="8" type="ORF">FLO80_11785</name>
</gene>
<feature type="transmembrane region" description="Helical" evidence="6">
    <location>
        <begin position="214"/>
        <end position="232"/>
    </location>
</feature>
<evidence type="ECO:0000313" key="8">
    <source>
        <dbReference type="EMBL" id="KAA0914683.1"/>
    </source>
</evidence>
<dbReference type="Gene3D" id="1.10.3730.20">
    <property type="match status" value="1"/>
</dbReference>
<feature type="domain" description="EamA" evidence="7">
    <location>
        <begin position="12"/>
        <end position="144"/>
    </location>
</feature>
<evidence type="ECO:0000313" key="9">
    <source>
        <dbReference type="Proteomes" id="UP000325291"/>
    </source>
</evidence>
<sequence>MTAANPASDNLRGIALIVVAMAFFAATDACVKLGAEAMPKGQVMVFLGLGGAIIFSTLLRVQGRRVFATDFFTPALLMRNGADVMGTFCFMTALATVGIALPSAILQATPLAVTGLAVVLLGEKVGWRRWAAIVVGFSGVLIIIRPGATGFDPNALWAVAGMLFLALRDVSTRLMPPSTPSLRIAAYAMIILLPAGSIIAQFQGGFVPLTPQSGAIVMAASLLGAAGYFCIVQAMRTGEISVVAPFRYSRIFFALIIGYLIFGEQPDALTYLGCVVTIGAGLYTFLREARLNRRPVAPPL</sequence>
<dbReference type="PANTHER" id="PTHR32322:SF2">
    <property type="entry name" value="EAMA DOMAIN-CONTAINING PROTEIN"/>
    <property type="match status" value="1"/>
</dbReference>
<dbReference type="InterPro" id="IPR050638">
    <property type="entry name" value="AA-Vitamin_Transporters"/>
</dbReference>
<comment type="caution">
    <text evidence="8">The sequence shown here is derived from an EMBL/GenBank/DDBJ whole genome shotgun (WGS) entry which is preliminary data.</text>
</comment>
<feature type="transmembrane region" description="Helical" evidence="6">
    <location>
        <begin position="130"/>
        <end position="148"/>
    </location>
</feature>
<feature type="domain" description="EamA" evidence="7">
    <location>
        <begin position="155"/>
        <end position="280"/>
    </location>
</feature>
<keyword evidence="4 6" id="KW-1133">Transmembrane helix</keyword>
<dbReference type="Pfam" id="PF00892">
    <property type="entry name" value="EamA"/>
    <property type="match status" value="2"/>
</dbReference>
<keyword evidence="3 6" id="KW-0812">Transmembrane</keyword>
<accession>A0A5A9ZBX4</accession>
<evidence type="ECO:0000256" key="4">
    <source>
        <dbReference type="ARBA" id="ARBA00022989"/>
    </source>
</evidence>
<evidence type="ECO:0000256" key="2">
    <source>
        <dbReference type="ARBA" id="ARBA00007362"/>
    </source>
</evidence>
<keyword evidence="9" id="KW-1185">Reference proteome</keyword>
<feature type="transmembrane region" description="Helical" evidence="6">
    <location>
        <begin position="41"/>
        <end position="61"/>
    </location>
</feature>
<feature type="transmembrane region" description="Helical" evidence="6">
    <location>
        <begin position="82"/>
        <end position="99"/>
    </location>
</feature>
<dbReference type="InterPro" id="IPR037185">
    <property type="entry name" value="EmrE-like"/>
</dbReference>
<reference evidence="8 9" key="1">
    <citation type="submission" date="2019-07" db="EMBL/GenBank/DDBJ databases">
        <title>Aquicoccus porphyridii gen. nov., sp. nov., isolated from a small marine red alga, Porphyridium marinum.</title>
        <authorList>
            <person name="Liu L."/>
        </authorList>
    </citation>
    <scope>NUCLEOTIDE SEQUENCE [LARGE SCALE GENOMIC DNA]</scope>
    <source>
        <strain evidence="8 9">L1 8-17</strain>
    </source>
</reference>
<feature type="transmembrane region" description="Helical" evidence="6">
    <location>
        <begin position="268"/>
        <end position="286"/>
    </location>
</feature>
<evidence type="ECO:0000256" key="6">
    <source>
        <dbReference type="SAM" id="Phobius"/>
    </source>
</evidence>
<organism evidence="8 9">
    <name type="scientific">Aquicoccus porphyridii</name>
    <dbReference type="NCBI Taxonomy" id="1852029"/>
    <lineage>
        <taxon>Bacteria</taxon>
        <taxon>Pseudomonadati</taxon>
        <taxon>Pseudomonadota</taxon>
        <taxon>Alphaproteobacteria</taxon>
        <taxon>Rhodobacterales</taxon>
        <taxon>Paracoccaceae</taxon>
        <taxon>Aquicoccus</taxon>
    </lineage>
</organism>
<feature type="transmembrane region" description="Helical" evidence="6">
    <location>
        <begin position="12"/>
        <end position="35"/>
    </location>
</feature>
<comment type="subcellular location">
    <subcellularLocation>
        <location evidence="1">Membrane</location>
        <topology evidence="1">Multi-pass membrane protein</topology>
    </subcellularLocation>
</comment>
<protein>
    <submittedName>
        <fullName evidence="8">DMT family transporter</fullName>
    </submittedName>
</protein>
<feature type="transmembrane region" description="Helical" evidence="6">
    <location>
        <begin position="244"/>
        <end position="262"/>
    </location>
</feature>
<proteinExistence type="inferred from homology"/>
<dbReference type="InterPro" id="IPR000620">
    <property type="entry name" value="EamA_dom"/>
</dbReference>
<dbReference type="RefSeq" id="WP_111366657.1">
    <property type="nucleotide sequence ID" value="NZ_JASHJG010000022.1"/>
</dbReference>
<dbReference type="GO" id="GO:0016020">
    <property type="term" value="C:membrane"/>
    <property type="evidence" value="ECO:0007669"/>
    <property type="project" value="UniProtKB-SubCell"/>
</dbReference>
<dbReference type="AlphaFoldDB" id="A0A5A9ZBX4"/>
<feature type="transmembrane region" description="Helical" evidence="6">
    <location>
        <begin position="182"/>
        <end position="202"/>
    </location>
</feature>